<dbReference type="AlphaFoldDB" id="A0A226DG69"/>
<dbReference type="OrthoDB" id="19653at2759"/>
<evidence type="ECO:0000313" key="3">
    <source>
        <dbReference type="EMBL" id="OXA44532.1"/>
    </source>
</evidence>
<dbReference type="PANTHER" id="PTHR11559">
    <property type="entry name" value="CARBOXYLESTERASE"/>
    <property type="match status" value="1"/>
</dbReference>
<evidence type="ECO:0000256" key="1">
    <source>
        <dbReference type="ARBA" id="ARBA00023180"/>
    </source>
</evidence>
<dbReference type="InterPro" id="IPR029058">
    <property type="entry name" value="AB_hydrolase_fold"/>
</dbReference>
<name>A0A226DG69_FOLCA</name>
<dbReference type="Pfam" id="PF00135">
    <property type="entry name" value="COesterase"/>
    <property type="match status" value="1"/>
</dbReference>
<dbReference type="EMBL" id="LNIX01000019">
    <property type="protein sequence ID" value="OXA44532.1"/>
    <property type="molecule type" value="Genomic_DNA"/>
</dbReference>
<organism evidence="3 4">
    <name type="scientific">Folsomia candida</name>
    <name type="common">Springtail</name>
    <dbReference type="NCBI Taxonomy" id="158441"/>
    <lineage>
        <taxon>Eukaryota</taxon>
        <taxon>Metazoa</taxon>
        <taxon>Ecdysozoa</taxon>
        <taxon>Arthropoda</taxon>
        <taxon>Hexapoda</taxon>
        <taxon>Collembola</taxon>
        <taxon>Entomobryomorpha</taxon>
        <taxon>Isotomoidea</taxon>
        <taxon>Isotomidae</taxon>
        <taxon>Proisotominae</taxon>
        <taxon>Folsomia</taxon>
    </lineage>
</organism>
<keyword evidence="4" id="KW-1185">Reference proteome</keyword>
<accession>A0A226DG69</accession>
<dbReference type="SUPFAM" id="SSF53474">
    <property type="entry name" value="alpha/beta-Hydrolases"/>
    <property type="match status" value="1"/>
</dbReference>
<comment type="caution">
    <text evidence="3">The sequence shown here is derived from an EMBL/GenBank/DDBJ whole genome shotgun (WGS) entry which is preliminary data.</text>
</comment>
<feature type="domain" description="Carboxylesterase type B" evidence="2">
    <location>
        <begin position="42"/>
        <end position="123"/>
    </location>
</feature>
<dbReference type="InterPro" id="IPR050309">
    <property type="entry name" value="Type-B_Carboxylest/Lipase"/>
</dbReference>
<proteinExistence type="predicted"/>
<reference evidence="3 4" key="1">
    <citation type="submission" date="2015-12" db="EMBL/GenBank/DDBJ databases">
        <title>The genome of Folsomia candida.</title>
        <authorList>
            <person name="Faddeeva A."/>
            <person name="Derks M.F."/>
            <person name="Anvar Y."/>
            <person name="Smit S."/>
            <person name="Van Straalen N."/>
            <person name="Roelofs D."/>
        </authorList>
    </citation>
    <scope>NUCLEOTIDE SEQUENCE [LARGE SCALE GENOMIC DNA]</scope>
    <source>
        <strain evidence="3 4">VU population</strain>
        <tissue evidence="3">Whole body</tissue>
    </source>
</reference>
<dbReference type="Gene3D" id="3.40.50.1820">
    <property type="entry name" value="alpha/beta hydrolase"/>
    <property type="match status" value="1"/>
</dbReference>
<protein>
    <submittedName>
        <fullName evidence="3">Esterase SG1</fullName>
    </submittedName>
</protein>
<keyword evidence="1" id="KW-0325">Glycoprotein</keyword>
<dbReference type="Proteomes" id="UP000198287">
    <property type="component" value="Unassembled WGS sequence"/>
</dbReference>
<evidence type="ECO:0000313" key="4">
    <source>
        <dbReference type="Proteomes" id="UP000198287"/>
    </source>
</evidence>
<dbReference type="InterPro" id="IPR002018">
    <property type="entry name" value="CarbesteraseB"/>
</dbReference>
<gene>
    <name evidence="3" type="ORF">Fcan01_20452</name>
</gene>
<sequence>MHTRYIPKYYTMINSRQICVLFFILIPSLSNFTICDEVLTDSPRVEISSGKLVGTFEFTRENRKFKQFLGIPYGHVEKRFDISVPAKSWNGTRFATNSGPGCARYALSNRQFYGVEDCLTLDVSSIHAR</sequence>
<evidence type="ECO:0000259" key="2">
    <source>
        <dbReference type="Pfam" id="PF00135"/>
    </source>
</evidence>